<dbReference type="STRING" id="70996.SE18_23795"/>
<comment type="caution">
    <text evidence="7">The sequence shown here is derived from an EMBL/GenBank/DDBJ whole genome shotgun (WGS) entry which is preliminary data.</text>
</comment>
<evidence type="ECO:0000256" key="4">
    <source>
        <dbReference type="ARBA" id="ARBA00022989"/>
    </source>
</evidence>
<evidence type="ECO:0000256" key="2">
    <source>
        <dbReference type="ARBA" id="ARBA00022475"/>
    </source>
</evidence>
<feature type="transmembrane region" description="Helical" evidence="6">
    <location>
        <begin position="255"/>
        <end position="277"/>
    </location>
</feature>
<gene>
    <name evidence="7" type="ORF">SE18_23795</name>
</gene>
<keyword evidence="8" id="KW-1185">Reference proteome</keyword>
<name>A0A0P6XCW1_9CHLR</name>
<feature type="transmembrane region" description="Helical" evidence="6">
    <location>
        <begin position="58"/>
        <end position="78"/>
    </location>
</feature>
<dbReference type="RefSeq" id="WP_054536972.1">
    <property type="nucleotide sequence ID" value="NZ_LGKP01000038.1"/>
</dbReference>
<dbReference type="AlphaFoldDB" id="A0A0P6XCW1"/>
<feature type="transmembrane region" description="Helical" evidence="6">
    <location>
        <begin position="219"/>
        <end position="235"/>
    </location>
</feature>
<proteinExistence type="predicted"/>
<keyword evidence="2" id="KW-1003">Cell membrane</keyword>
<sequence>MHSLSHSTPQLIKATISKQVKKRPGFWLFMSMMLVNAGNYGFNVVMGRWLGPSAYADINLIITFFLVATFITSGLQMATARAIVGVNNQHMLTMLRRVAWVCGGLSLLGLGLFASIWQGLFQTTSSLPFIILGAGLTCYYALGVERGIAQGCAHFGRLAWNFQLEMGIRLLGALSLVALGMGVVGATIALSSSIILAWFRMANYQTNSIVHGTKQAIRMTAMIPIIMHLLGQVFINNSDVIVVKAWFPALIAGQYAALALIGRVVFFATATVGTILFPRVLNAPHHREQQQLFWHSILITIGIAGLITVVCKAIPTLLLGWLFGAAYGSMAHLLWLYAAATSCYAVANIIITYQLAQDRSFGAWATIVAGITQVVIIARFHHTIDHILYGQIGIMLGLLGILSIHEIRRSIINSAFATRRISSNTS</sequence>
<keyword evidence="4 6" id="KW-1133">Transmembrane helix</keyword>
<evidence type="ECO:0000313" key="8">
    <source>
        <dbReference type="Proteomes" id="UP000050277"/>
    </source>
</evidence>
<dbReference type="Proteomes" id="UP000050277">
    <property type="component" value="Unassembled WGS sequence"/>
</dbReference>
<evidence type="ECO:0008006" key="9">
    <source>
        <dbReference type="Google" id="ProtNLM"/>
    </source>
</evidence>
<dbReference type="CDD" id="cd13126">
    <property type="entry name" value="MATE_like_11"/>
    <property type="match status" value="1"/>
</dbReference>
<evidence type="ECO:0000256" key="3">
    <source>
        <dbReference type="ARBA" id="ARBA00022692"/>
    </source>
</evidence>
<evidence type="ECO:0000313" key="7">
    <source>
        <dbReference type="EMBL" id="KPL80489.1"/>
    </source>
</evidence>
<feature type="transmembrane region" description="Helical" evidence="6">
    <location>
        <begin position="387"/>
        <end position="404"/>
    </location>
</feature>
<reference evidence="7 8" key="1">
    <citation type="submission" date="2015-07" db="EMBL/GenBank/DDBJ databases">
        <title>Whole genome sequence of Herpetosiphon geysericola DSM 7119.</title>
        <authorList>
            <person name="Hemp J."/>
            <person name="Ward L.M."/>
            <person name="Pace L.A."/>
            <person name="Fischer W.W."/>
        </authorList>
    </citation>
    <scope>NUCLEOTIDE SEQUENCE [LARGE SCALE GENOMIC DNA]</scope>
    <source>
        <strain evidence="7 8">DSM 7119</strain>
    </source>
</reference>
<evidence type="ECO:0000256" key="6">
    <source>
        <dbReference type="SAM" id="Phobius"/>
    </source>
</evidence>
<feature type="transmembrane region" description="Helical" evidence="6">
    <location>
        <begin position="26"/>
        <end position="46"/>
    </location>
</feature>
<dbReference type="GO" id="GO:0005886">
    <property type="term" value="C:plasma membrane"/>
    <property type="evidence" value="ECO:0007669"/>
    <property type="project" value="UniProtKB-SubCell"/>
</dbReference>
<feature type="transmembrane region" description="Helical" evidence="6">
    <location>
        <begin position="170"/>
        <end position="199"/>
    </location>
</feature>
<dbReference type="EMBL" id="LGKP01000038">
    <property type="protein sequence ID" value="KPL80489.1"/>
    <property type="molecule type" value="Genomic_DNA"/>
</dbReference>
<organism evidence="7 8">
    <name type="scientific">Herpetosiphon geysericola</name>
    <dbReference type="NCBI Taxonomy" id="70996"/>
    <lineage>
        <taxon>Bacteria</taxon>
        <taxon>Bacillati</taxon>
        <taxon>Chloroflexota</taxon>
        <taxon>Chloroflexia</taxon>
        <taxon>Herpetosiphonales</taxon>
        <taxon>Herpetosiphonaceae</taxon>
        <taxon>Herpetosiphon</taxon>
    </lineage>
</organism>
<keyword evidence="5 6" id="KW-0472">Membrane</keyword>
<dbReference type="InterPro" id="IPR050833">
    <property type="entry name" value="Poly_Biosynth_Transport"/>
</dbReference>
<evidence type="ECO:0000256" key="1">
    <source>
        <dbReference type="ARBA" id="ARBA00004651"/>
    </source>
</evidence>
<accession>A0A0P6XCW1</accession>
<feature type="transmembrane region" description="Helical" evidence="6">
    <location>
        <begin position="363"/>
        <end position="381"/>
    </location>
</feature>
<dbReference type="PANTHER" id="PTHR30250:SF28">
    <property type="entry name" value="POLYSACCHARIDE BIOSYNTHESIS PROTEIN"/>
    <property type="match status" value="1"/>
</dbReference>
<feature type="transmembrane region" description="Helical" evidence="6">
    <location>
        <begin position="335"/>
        <end position="356"/>
    </location>
</feature>
<comment type="subcellular location">
    <subcellularLocation>
        <location evidence="1">Cell membrane</location>
        <topology evidence="1">Multi-pass membrane protein</topology>
    </subcellularLocation>
</comment>
<feature type="transmembrane region" description="Helical" evidence="6">
    <location>
        <begin position="98"/>
        <end position="117"/>
    </location>
</feature>
<dbReference type="PANTHER" id="PTHR30250">
    <property type="entry name" value="PST FAMILY PREDICTED COLANIC ACID TRANSPORTER"/>
    <property type="match status" value="1"/>
</dbReference>
<protein>
    <recommendedName>
        <fullName evidence="9">Polysaccharide biosynthesis protein</fullName>
    </recommendedName>
</protein>
<keyword evidence="3 6" id="KW-0812">Transmembrane</keyword>
<feature type="transmembrane region" description="Helical" evidence="6">
    <location>
        <begin position="297"/>
        <end position="323"/>
    </location>
</feature>
<dbReference type="OrthoDB" id="105016at2"/>
<evidence type="ECO:0000256" key="5">
    <source>
        <dbReference type="ARBA" id="ARBA00023136"/>
    </source>
</evidence>